<dbReference type="PANTHER" id="PTHR33164:SF89">
    <property type="entry name" value="MARR FAMILY REGULATORY PROTEIN"/>
    <property type="match status" value="1"/>
</dbReference>
<dbReference type="EMBL" id="LVVZ01000051">
    <property type="protein sequence ID" value="OKL42283.1"/>
    <property type="molecule type" value="Genomic_DNA"/>
</dbReference>
<comment type="caution">
    <text evidence="2">The sequence shown here is derived from an EMBL/GenBank/DDBJ whole genome shotgun (WGS) entry which is preliminary data.</text>
</comment>
<gene>
    <name evidence="2" type="ORF">A3843_00925</name>
</gene>
<dbReference type="SMART" id="SM00347">
    <property type="entry name" value="HTH_MARR"/>
    <property type="match status" value="1"/>
</dbReference>
<dbReference type="STRING" id="197461.A3843_00925"/>
<dbReference type="InterPro" id="IPR000835">
    <property type="entry name" value="HTH_MarR-typ"/>
</dbReference>
<protein>
    <recommendedName>
        <fullName evidence="1">HTH marR-type domain-containing protein</fullName>
    </recommendedName>
</protein>
<reference evidence="2 3" key="1">
    <citation type="submission" date="2016-03" db="EMBL/GenBank/DDBJ databases">
        <title>Genome sequence of Nesiotobacter sp. nov., a moderately halophilic alphaproteobacterium isolated from the Yellow Sea, China.</title>
        <authorList>
            <person name="Zhang G."/>
            <person name="Zhang R."/>
        </authorList>
    </citation>
    <scope>NUCLEOTIDE SEQUENCE [LARGE SCALE GENOMIC DNA]</scope>
    <source>
        <strain evidence="2 3">WB1-6</strain>
    </source>
</reference>
<evidence type="ECO:0000313" key="2">
    <source>
        <dbReference type="EMBL" id="OKL42283.1"/>
    </source>
</evidence>
<dbReference type="AlphaFoldDB" id="A0A1U7JC25"/>
<dbReference type="Proteomes" id="UP000185783">
    <property type="component" value="Unassembled WGS sequence"/>
</dbReference>
<dbReference type="InterPro" id="IPR039422">
    <property type="entry name" value="MarR/SlyA-like"/>
</dbReference>
<name>A0A1U7JC25_9HYPH</name>
<dbReference type="Gene3D" id="1.10.10.10">
    <property type="entry name" value="Winged helix-like DNA-binding domain superfamily/Winged helix DNA-binding domain"/>
    <property type="match status" value="1"/>
</dbReference>
<feature type="domain" description="HTH marR-type" evidence="1">
    <location>
        <begin position="1"/>
        <end position="145"/>
    </location>
</feature>
<dbReference type="Pfam" id="PF12802">
    <property type="entry name" value="MarR_2"/>
    <property type="match status" value="1"/>
</dbReference>
<keyword evidence="3" id="KW-1185">Reference proteome</keyword>
<proteinExistence type="predicted"/>
<accession>A0A1U7JC25</accession>
<dbReference type="InterPro" id="IPR036388">
    <property type="entry name" value="WH-like_DNA-bd_sf"/>
</dbReference>
<dbReference type="GO" id="GO:0003700">
    <property type="term" value="F:DNA-binding transcription factor activity"/>
    <property type="evidence" value="ECO:0007669"/>
    <property type="project" value="InterPro"/>
</dbReference>
<organism evidence="2 3">
    <name type="scientific">Pseudovibrio exalbescens</name>
    <dbReference type="NCBI Taxonomy" id="197461"/>
    <lineage>
        <taxon>Bacteria</taxon>
        <taxon>Pseudomonadati</taxon>
        <taxon>Pseudomonadota</taxon>
        <taxon>Alphaproteobacteria</taxon>
        <taxon>Hyphomicrobiales</taxon>
        <taxon>Stappiaceae</taxon>
        <taxon>Pseudovibrio</taxon>
    </lineage>
</organism>
<evidence type="ECO:0000259" key="1">
    <source>
        <dbReference type="PROSITE" id="PS50995"/>
    </source>
</evidence>
<dbReference type="SUPFAM" id="SSF46785">
    <property type="entry name" value="Winged helix' DNA-binding domain"/>
    <property type="match status" value="1"/>
</dbReference>
<dbReference type="RefSeq" id="WP_028482082.1">
    <property type="nucleotide sequence ID" value="NZ_LVVZ01000051.1"/>
</dbReference>
<dbReference type="PROSITE" id="PS50995">
    <property type="entry name" value="HTH_MARR_2"/>
    <property type="match status" value="1"/>
</dbReference>
<sequence>MAQQDRWSSSTVYDHLLVLAWHFSTLGTDQPELPSLSFAEFLTLRGIQRAPECPVRAVCATLGVTKSGASRIVKRLEKKGYVTTATDAVDGRVKRLALTSLGTHSIDTISAYQSDKLERLLVELPDDAACEFDNNLRMIVDNLHRQQS</sequence>
<evidence type="ECO:0000313" key="3">
    <source>
        <dbReference type="Proteomes" id="UP000185783"/>
    </source>
</evidence>
<dbReference type="InterPro" id="IPR036390">
    <property type="entry name" value="WH_DNA-bd_sf"/>
</dbReference>
<dbReference type="PANTHER" id="PTHR33164">
    <property type="entry name" value="TRANSCRIPTIONAL REGULATOR, MARR FAMILY"/>
    <property type="match status" value="1"/>
</dbReference>
<dbReference type="GO" id="GO:0006950">
    <property type="term" value="P:response to stress"/>
    <property type="evidence" value="ECO:0007669"/>
    <property type="project" value="TreeGrafter"/>
</dbReference>